<gene>
    <name evidence="2" type="ORF">S12H4_27861</name>
</gene>
<dbReference type="Pfam" id="PF04295">
    <property type="entry name" value="GD_AH_second"/>
    <property type="match status" value="1"/>
</dbReference>
<dbReference type="AlphaFoldDB" id="X1V6S9"/>
<proteinExistence type="predicted"/>
<dbReference type="InterPro" id="IPR007392">
    <property type="entry name" value="GD_AH_second"/>
</dbReference>
<dbReference type="EMBL" id="BARW01015936">
    <property type="protein sequence ID" value="GAJ00535.1"/>
    <property type="molecule type" value="Genomic_DNA"/>
</dbReference>
<sequence length="104" mass="11181">MEFQGFARPNDLVGVRNTILVMATADCAEPAARMMTRGIKGTVSLTQYQGCIDMETVPTLIGVAKNPNISAILLVSMGCEGIQPEPLMEEISKSSKPVEVVKIQ</sequence>
<evidence type="ECO:0000313" key="2">
    <source>
        <dbReference type="EMBL" id="GAJ00535.1"/>
    </source>
</evidence>
<dbReference type="InterPro" id="IPR052172">
    <property type="entry name" value="UxaA_altronate/galactarate_dh"/>
</dbReference>
<organism evidence="2">
    <name type="scientific">marine sediment metagenome</name>
    <dbReference type="NCBI Taxonomy" id="412755"/>
    <lineage>
        <taxon>unclassified sequences</taxon>
        <taxon>metagenomes</taxon>
        <taxon>ecological metagenomes</taxon>
    </lineage>
</organism>
<feature type="domain" description="D-galactarate/Altronate dehydratase second" evidence="1">
    <location>
        <begin position="5"/>
        <end position="104"/>
    </location>
</feature>
<dbReference type="PANTHER" id="PTHR30536:SF5">
    <property type="entry name" value="ALTRONATE DEHYDRATASE"/>
    <property type="match status" value="1"/>
</dbReference>
<name>X1V6S9_9ZZZZ</name>
<dbReference type="PANTHER" id="PTHR30536">
    <property type="entry name" value="ALTRONATE/GALACTARATE DEHYDRATASE"/>
    <property type="match status" value="1"/>
</dbReference>
<dbReference type="GO" id="GO:0016829">
    <property type="term" value="F:lyase activity"/>
    <property type="evidence" value="ECO:0007669"/>
    <property type="project" value="InterPro"/>
</dbReference>
<reference evidence="2" key="1">
    <citation type="journal article" date="2014" name="Front. Microbiol.">
        <title>High frequency of phylogenetically diverse reductive dehalogenase-homologous genes in deep subseafloor sedimentary metagenomes.</title>
        <authorList>
            <person name="Kawai M."/>
            <person name="Futagami T."/>
            <person name="Toyoda A."/>
            <person name="Takaki Y."/>
            <person name="Nishi S."/>
            <person name="Hori S."/>
            <person name="Arai W."/>
            <person name="Tsubouchi T."/>
            <person name="Morono Y."/>
            <person name="Uchiyama I."/>
            <person name="Ito T."/>
            <person name="Fujiyama A."/>
            <person name="Inagaki F."/>
            <person name="Takami H."/>
        </authorList>
    </citation>
    <scope>NUCLEOTIDE SEQUENCE</scope>
    <source>
        <strain evidence="2">Expedition CK06-06</strain>
    </source>
</reference>
<feature type="non-terminal residue" evidence="2">
    <location>
        <position position="104"/>
    </location>
</feature>
<comment type="caution">
    <text evidence="2">The sequence shown here is derived from an EMBL/GenBank/DDBJ whole genome shotgun (WGS) entry which is preliminary data.</text>
</comment>
<accession>X1V6S9</accession>
<protein>
    <recommendedName>
        <fullName evidence="1">D-galactarate/Altronate dehydratase second domain-containing protein</fullName>
    </recommendedName>
</protein>
<evidence type="ECO:0000259" key="1">
    <source>
        <dbReference type="Pfam" id="PF04295"/>
    </source>
</evidence>
<dbReference type="GO" id="GO:0019698">
    <property type="term" value="P:D-galacturonate catabolic process"/>
    <property type="evidence" value="ECO:0007669"/>
    <property type="project" value="TreeGrafter"/>
</dbReference>